<keyword evidence="5 7" id="KW-1133">Transmembrane helix</keyword>
<dbReference type="InterPro" id="IPR024962">
    <property type="entry name" value="YukD-like"/>
</dbReference>
<keyword evidence="3" id="KW-1003">Cell membrane</keyword>
<feature type="transmembrane region" description="Helical" evidence="7">
    <location>
        <begin position="462"/>
        <end position="482"/>
    </location>
</feature>
<dbReference type="RefSeq" id="WP_382363176.1">
    <property type="nucleotide sequence ID" value="NZ_JBHLWV010000019.1"/>
</dbReference>
<evidence type="ECO:0000256" key="3">
    <source>
        <dbReference type="ARBA" id="ARBA00022475"/>
    </source>
</evidence>
<feature type="transmembrane region" description="Helical" evidence="7">
    <location>
        <begin position="218"/>
        <end position="237"/>
    </location>
</feature>
<feature type="transmembrane region" description="Helical" evidence="7">
    <location>
        <begin position="403"/>
        <end position="425"/>
    </location>
</feature>
<feature type="transmembrane region" description="Helical" evidence="7">
    <location>
        <begin position="346"/>
        <end position="366"/>
    </location>
</feature>
<comment type="similarity">
    <text evidence="2">Belongs to the EccD/Snm4 family.</text>
</comment>
<dbReference type="Proteomes" id="UP001589783">
    <property type="component" value="Unassembled WGS sequence"/>
</dbReference>
<evidence type="ECO:0000256" key="2">
    <source>
        <dbReference type="ARBA" id="ARBA00006162"/>
    </source>
</evidence>
<accession>A0ABV6H9T6</accession>
<evidence type="ECO:0000313" key="10">
    <source>
        <dbReference type="Proteomes" id="UP001589783"/>
    </source>
</evidence>
<dbReference type="InterPro" id="IPR044049">
    <property type="entry name" value="EccD_transm"/>
</dbReference>
<proteinExistence type="inferred from homology"/>
<gene>
    <name evidence="9" type="primary">eccD</name>
    <name evidence="9" type="ORF">ACFFJD_08730</name>
</gene>
<evidence type="ECO:0000256" key="6">
    <source>
        <dbReference type="ARBA" id="ARBA00023136"/>
    </source>
</evidence>
<dbReference type="EMBL" id="JBHLWV010000019">
    <property type="protein sequence ID" value="MFC0314935.1"/>
    <property type="molecule type" value="Genomic_DNA"/>
</dbReference>
<evidence type="ECO:0000256" key="4">
    <source>
        <dbReference type="ARBA" id="ARBA00022692"/>
    </source>
</evidence>
<sequence>MTTIDDAAGLGPALRSAEPELVRLSVLGADTQVDVALPTRTPIAALLPDLLDLLRLPDPPVDDADRIDCLPHWTLARIGAPPLPVEATLTDVGLVDGELLLVVDGRPGSPAALVDDVVDGLAHLADRQAPGWTAESARTVGYGGCLAATAFAALAARFLPLSPLLAASVLGGAALLLVAVAILGHRAGVDRRSTAVLSICAVLAATTAGSFAPQPNTLGPALATAGACGLVAALLLHRSTGVGAALHACMSTVCALLAVAGLIAMATGDLRTAAAIVAAVSVYSVLLAPRVAIAAGRLPLPPVPTLPPPLPEPTATVTVDGLDAVAAIAELALVDLDRLSRRARLAAGYLTGILIGACGTAVVAAFVVAGSWGGSVVSLLLCGTVAAALIARGRTHAHRTQSAALIAAGLGCLLAVLLGSGSAVAMTVGGIALAAAAFIIGTTADGHSFSPLQRRTLELAEYAVIVAIIPLLLWLLGTYRAIREF</sequence>
<feature type="transmembrane region" description="Helical" evidence="7">
    <location>
        <begin position="165"/>
        <end position="183"/>
    </location>
</feature>
<feature type="domain" description="EccD-like transmembrane" evidence="8">
    <location>
        <begin position="138"/>
        <end position="484"/>
    </location>
</feature>
<dbReference type="PIRSF" id="PIRSF017804">
    <property type="entry name" value="Secretion_EccD1"/>
    <property type="match status" value="1"/>
</dbReference>
<reference evidence="9 10" key="1">
    <citation type="submission" date="2024-09" db="EMBL/GenBank/DDBJ databases">
        <authorList>
            <person name="Sun Q."/>
            <person name="Mori K."/>
        </authorList>
    </citation>
    <scope>NUCLEOTIDE SEQUENCE [LARGE SCALE GENOMIC DNA]</scope>
    <source>
        <strain evidence="9 10">CCM 7957</strain>
    </source>
</reference>
<keyword evidence="10" id="KW-1185">Reference proteome</keyword>
<comment type="subcellular location">
    <subcellularLocation>
        <location evidence="1">Cell membrane</location>
        <topology evidence="1">Multi-pass membrane protein</topology>
    </subcellularLocation>
</comment>
<organism evidence="9 10">
    <name type="scientific">Gordonia phosphorivorans</name>
    <dbReference type="NCBI Taxonomy" id="1056982"/>
    <lineage>
        <taxon>Bacteria</taxon>
        <taxon>Bacillati</taxon>
        <taxon>Actinomycetota</taxon>
        <taxon>Actinomycetes</taxon>
        <taxon>Mycobacteriales</taxon>
        <taxon>Gordoniaceae</taxon>
        <taxon>Gordonia</taxon>
    </lineage>
</organism>
<dbReference type="InterPro" id="IPR006707">
    <property type="entry name" value="T7SS_EccD"/>
</dbReference>
<dbReference type="Gene3D" id="3.10.20.90">
    <property type="entry name" value="Phosphatidylinositol 3-kinase Catalytic Subunit, Chain A, domain 1"/>
    <property type="match status" value="1"/>
</dbReference>
<comment type="caution">
    <text evidence="9">The sequence shown here is derived from an EMBL/GenBank/DDBJ whole genome shotgun (WGS) entry which is preliminary data.</text>
</comment>
<evidence type="ECO:0000313" key="9">
    <source>
        <dbReference type="EMBL" id="MFC0314935.1"/>
    </source>
</evidence>
<dbReference type="Pfam" id="PF19053">
    <property type="entry name" value="EccD"/>
    <property type="match status" value="1"/>
</dbReference>
<dbReference type="NCBIfam" id="TIGR03920">
    <property type="entry name" value="T7SS_EccD"/>
    <property type="match status" value="1"/>
</dbReference>
<keyword evidence="4 7" id="KW-0812">Transmembrane</keyword>
<dbReference type="Pfam" id="PF08817">
    <property type="entry name" value="YukD"/>
    <property type="match status" value="1"/>
</dbReference>
<evidence type="ECO:0000259" key="8">
    <source>
        <dbReference type="Pfam" id="PF19053"/>
    </source>
</evidence>
<feature type="transmembrane region" description="Helical" evidence="7">
    <location>
        <begin position="372"/>
        <end position="391"/>
    </location>
</feature>
<evidence type="ECO:0000256" key="5">
    <source>
        <dbReference type="ARBA" id="ARBA00022989"/>
    </source>
</evidence>
<evidence type="ECO:0000256" key="1">
    <source>
        <dbReference type="ARBA" id="ARBA00004651"/>
    </source>
</evidence>
<feature type="transmembrane region" description="Helical" evidence="7">
    <location>
        <begin position="244"/>
        <end position="266"/>
    </location>
</feature>
<name>A0ABV6H9T6_9ACTN</name>
<feature type="transmembrane region" description="Helical" evidence="7">
    <location>
        <begin position="272"/>
        <end position="293"/>
    </location>
</feature>
<keyword evidence="6 7" id="KW-0472">Membrane</keyword>
<evidence type="ECO:0000256" key="7">
    <source>
        <dbReference type="SAM" id="Phobius"/>
    </source>
</evidence>
<protein>
    <submittedName>
        <fullName evidence="9">Type VII secretion integral membrane protein EccD</fullName>
    </submittedName>
</protein>
<feature type="transmembrane region" description="Helical" evidence="7">
    <location>
        <begin position="195"/>
        <end position="212"/>
    </location>
</feature>